<dbReference type="AlphaFoldDB" id="A0A2S9J869"/>
<accession>A0A2S9J869</accession>
<feature type="compositionally biased region" description="Polar residues" evidence="1">
    <location>
        <begin position="129"/>
        <end position="147"/>
    </location>
</feature>
<keyword evidence="2" id="KW-0472">Membrane</keyword>
<organism evidence="3 4">
    <name type="scientific">Sphingobacterium haloxyli</name>
    <dbReference type="NCBI Taxonomy" id="2100533"/>
    <lineage>
        <taxon>Bacteria</taxon>
        <taxon>Pseudomonadati</taxon>
        <taxon>Bacteroidota</taxon>
        <taxon>Sphingobacteriia</taxon>
        <taxon>Sphingobacteriales</taxon>
        <taxon>Sphingobacteriaceae</taxon>
        <taxon>Sphingobacterium</taxon>
    </lineage>
</organism>
<dbReference type="EMBL" id="PVBQ01000002">
    <property type="protein sequence ID" value="PRD48962.1"/>
    <property type="molecule type" value="Genomic_DNA"/>
</dbReference>
<comment type="caution">
    <text evidence="3">The sequence shown here is derived from an EMBL/GenBank/DDBJ whole genome shotgun (WGS) entry which is preliminary data.</text>
</comment>
<evidence type="ECO:0000313" key="4">
    <source>
        <dbReference type="Proteomes" id="UP000239711"/>
    </source>
</evidence>
<protein>
    <submittedName>
        <fullName evidence="3">Iron transporter</fullName>
    </submittedName>
</protein>
<dbReference type="Proteomes" id="UP000239711">
    <property type="component" value="Unassembled WGS sequence"/>
</dbReference>
<evidence type="ECO:0000256" key="1">
    <source>
        <dbReference type="SAM" id="MobiDB-lite"/>
    </source>
</evidence>
<feature type="transmembrane region" description="Helical" evidence="2">
    <location>
        <begin position="241"/>
        <end position="265"/>
    </location>
</feature>
<gene>
    <name evidence="3" type="ORF">C5745_03215</name>
</gene>
<evidence type="ECO:0000313" key="3">
    <source>
        <dbReference type="EMBL" id="PRD48962.1"/>
    </source>
</evidence>
<dbReference type="Pfam" id="PF03929">
    <property type="entry name" value="PepSY_TM"/>
    <property type="match status" value="1"/>
</dbReference>
<dbReference type="InterPro" id="IPR005625">
    <property type="entry name" value="PepSY-ass_TM"/>
</dbReference>
<keyword evidence="2" id="KW-1133">Transmembrane helix</keyword>
<feature type="transmembrane region" description="Helical" evidence="2">
    <location>
        <begin position="295"/>
        <end position="315"/>
    </location>
</feature>
<dbReference type="PANTHER" id="PTHR34219:SF3">
    <property type="entry name" value="BLL7967 PROTEIN"/>
    <property type="match status" value="1"/>
</dbReference>
<feature type="transmembrane region" description="Helical" evidence="2">
    <location>
        <begin position="25"/>
        <end position="47"/>
    </location>
</feature>
<reference evidence="3 4" key="1">
    <citation type="submission" date="2018-02" db="EMBL/GenBank/DDBJ databases">
        <title>The draft genome of Sphingobacterium sp. 5JN-11.</title>
        <authorList>
            <person name="Liu L."/>
            <person name="Li L."/>
            <person name="Liang L."/>
            <person name="Zhang X."/>
            <person name="Wang T."/>
        </authorList>
    </citation>
    <scope>NUCLEOTIDE SEQUENCE [LARGE SCALE GENOMIC DNA]</scope>
    <source>
        <strain evidence="3 4">5JN-11</strain>
    </source>
</reference>
<dbReference type="PANTHER" id="PTHR34219">
    <property type="entry name" value="IRON-REGULATED INNER MEMBRANE PROTEIN-RELATED"/>
    <property type="match status" value="1"/>
</dbReference>
<keyword evidence="4" id="KW-1185">Reference proteome</keyword>
<dbReference type="RefSeq" id="WP_105715527.1">
    <property type="nucleotide sequence ID" value="NZ_PVBQ01000002.1"/>
</dbReference>
<feature type="compositionally biased region" description="Basic and acidic residues" evidence="1">
    <location>
        <begin position="111"/>
        <end position="125"/>
    </location>
</feature>
<proteinExistence type="predicted"/>
<feature type="region of interest" description="Disordered" evidence="1">
    <location>
        <begin position="111"/>
        <end position="187"/>
    </location>
</feature>
<evidence type="ECO:0000256" key="2">
    <source>
        <dbReference type="SAM" id="Phobius"/>
    </source>
</evidence>
<sequence>MSKPRRNKDNTSWVKIRKFFNDIHLWGGLVSGIIVFIVCLTGTIYVYNTEFREAALSEYYQVEKKGERLSPDYLLALAKPAIEGNIAGIKVPFYEGKATAILYNTEPKAKDGERADWKKKQEQEASKATVKSDSIVSEPRQATQSVAHQHGVHREAQAATKGDAVAKAQASRQVSPAGGGGRRRFPNQMMVDPYTGDVLGDPSKVKTKTAEFMGKMFGLHRWLLLNEIEEPIINGVENRKLGSWITGTATLLFLLGVLTGLVIWFPKKMRAWRNGFKIRWTANWKRVNHDLHNTLGLYTWIILFLMAVTGPFWSFEWYREGWQKTWGTYQNRNAPREEKIEPVSKLIYGKRAMTVEETILAVNTALSYDGDITINFASDSTGTVSVTKNKVGFFAPSASDRLVLDQYTGEVLEKDIFREKSIRNQIGSSVKALHIGDVYGPFSKLLYFISCLVATSLPVTGVLIWVNKMKKKNKKR</sequence>
<keyword evidence="2" id="KW-0812">Transmembrane</keyword>
<dbReference type="OrthoDB" id="111691at2"/>
<name>A0A2S9J869_9SPHI</name>
<feature type="transmembrane region" description="Helical" evidence="2">
    <location>
        <begin position="445"/>
        <end position="466"/>
    </location>
</feature>